<evidence type="ECO:0000256" key="7">
    <source>
        <dbReference type="ARBA" id="ARBA00023288"/>
    </source>
</evidence>
<evidence type="ECO:0000256" key="5">
    <source>
        <dbReference type="ARBA" id="ARBA00023139"/>
    </source>
</evidence>
<dbReference type="Proteomes" id="UP000501467">
    <property type="component" value="Chromosome"/>
</dbReference>
<dbReference type="AlphaFoldDB" id="A0AAP9SWH6"/>
<accession>A0AAP9SWH6</accession>
<evidence type="ECO:0000256" key="2">
    <source>
        <dbReference type="ARBA" id="ARBA00007248"/>
    </source>
</evidence>
<comment type="similarity">
    <text evidence="2">Belongs to the bacteroidetes fimbrillin superfamily. FimB/Mfa2 family.</text>
</comment>
<evidence type="ECO:0000256" key="1">
    <source>
        <dbReference type="ARBA" id="ARBA00004442"/>
    </source>
</evidence>
<gene>
    <name evidence="9" type="ORF">FOC69_09865</name>
</gene>
<dbReference type="EMBL" id="CP054003">
    <property type="protein sequence ID" value="QKH84647.1"/>
    <property type="molecule type" value="Genomic_DNA"/>
</dbReference>
<evidence type="ECO:0000256" key="8">
    <source>
        <dbReference type="SAM" id="SignalP"/>
    </source>
</evidence>
<keyword evidence="6" id="KW-0998">Cell outer membrane</keyword>
<proteinExistence type="inferred from homology"/>
<keyword evidence="5" id="KW-0564">Palmitate</keyword>
<feature type="signal peptide" evidence="8">
    <location>
        <begin position="1"/>
        <end position="22"/>
    </location>
</feature>
<dbReference type="Pfam" id="PF08842">
    <property type="entry name" value="Mfa2"/>
    <property type="match status" value="1"/>
</dbReference>
<keyword evidence="4" id="KW-0472">Membrane</keyword>
<dbReference type="RefSeq" id="WP_005776012.1">
    <property type="nucleotide sequence ID" value="NZ_CP018937.1"/>
</dbReference>
<evidence type="ECO:0000313" key="9">
    <source>
        <dbReference type="EMBL" id="QKH84647.1"/>
    </source>
</evidence>
<dbReference type="InterPro" id="IPR014941">
    <property type="entry name" value="FimB/Mfa2/Mfa3"/>
</dbReference>
<organism evidence="9 10">
    <name type="scientific">Bacteroides fragilis</name>
    <dbReference type="NCBI Taxonomy" id="817"/>
    <lineage>
        <taxon>Bacteria</taxon>
        <taxon>Pseudomonadati</taxon>
        <taxon>Bacteroidota</taxon>
        <taxon>Bacteroidia</taxon>
        <taxon>Bacteroidales</taxon>
        <taxon>Bacteroidaceae</taxon>
        <taxon>Bacteroides</taxon>
    </lineage>
</organism>
<keyword evidence="3 8" id="KW-0732">Signal</keyword>
<evidence type="ECO:0000256" key="3">
    <source>
        <dbReference type="ARBA" id="ARBA00022729"/>
    </source>
</evidence>
<keyword evidence="7" id="KW-0449">Lipoprotein</keyword>
<dbReference type="GO" id="GO:0009279">
    <property type="term" value="C:cell outer membrane"/>
    <property type="evidence" value="ECO:0007669"/>
    <property type="project" value="UniProtKB-SubCell"/>
</dbReference>
<evidence type="ECO:0000256" key="6">
    <source>
        <dbReference type="ARBA" id="ARBA00023237"/>
    </source>
</evidence>
<name>A0AAP9SWH6_BACFG</name>
<sequence>MITNLLKYACALFAFILFSCSADITDISGQEEKPVVKTAFRPIAHTGFADIYEEEVLTKVSPTISELLNQVRYIVYNASGNIVQEKKLTSTEIEDGFQVMLPSGDYRICVLGEGRIVNYIPVGTISDEIKESPYFKSVWVSTYQNARKPVYRDYFFGVLKFIAGAQGINPIVLKRATGMLQVEVKEKDSDITIHDISVGFLQNGIQNNFHTDGTYSCSNQQFPTSSEPYAVHHSLRYVSQNDYFEGIYFPTATGSITCDLTISYQKEGKIYIREIKMNDFLIEPNKRTRLPIIIKK</sequence>
<comment type="subcellular location">
    <subcellularLocation>
        <location evidence="1">Cell outer membrane</location>
    </subcellularLocation>
</comment>
<evidence type="ECO:0000313" key="10">
    <source>
        <dbReference type="Proteomes" id="UP000501467"/>
    </source>
</evidence>
<reference evidence="9 10" key="1">
    <citation type="submission" date="2020-05" db="EMBL/GenBank/DDBJ databases">
        <title>FDA dAtabase for Regulatory Grade micrObial Sequences (FDA-ARGOS): Supporting development and validation of Infectious Disease Dx tests.</title>
        <authorList>
            <person name="Bojja K."/>
            <person name="Kessler A."/>
            <person name="Tallon L."/>
            <person name="Sadzewicz L."/>
            <person name="Zhao X."/>
            <person name="Vavikolanu K."/>
            <person name="Mehta A."/>
            <person name="Aluvathingal J."/>
            <person name="Nadendla S."/>
            <person name="Myers T."/>
            <person name="Yan Y."/>
            <person name="Sichtig H."/>
        </authorList>
    </citation>
    <scope>NUCLEOTIDE SEQUENCE [LARGE SCALE GENOMIC DNA]</scope>
    <source>
        <strain evidence="9 10">FDAARGOS_763</strain>
    </source>
</reference>
<evidence type="ECO:0000256" key="4">
    <source>
        <dbReference type="ARBA" id="ARBA00023136"/>
    </source>
</evidence>
<dbReference type="PROSITE" id="PS51257">
    <property type="entry name" value="PROKAR_LIPOPROTEIN"/>
    <property type="match status" value="1"/>
</dbReference>
<protein>
    <submittedName>
        <fullName evidence="9">FimB/Mfa2 family fimbrial subunit</fullName>
    </submittedName>
</protein>
<feature type="chain" id="PRO_5042879626" evidence="8">
    <location>
        <begin position="23"/>
        <end position="296"/>
    </location>
</feature>